<accession>A0A5C5PUK6</accession>
<reference evidence="2 3" key="1">
    <citation type="submission" date="2019-06" db="EMBL/GenBank/DDBJ databases">
        <title>Pseudomonas bimorpha sp. nov. isolated from bovine raw milk and skim milk concentrate.</title>
        <authorList>
            <person name="Hofmann K."/>
            <person name="Huptas C."/>
            <person name="Doll E."/>
            <person name="Scherer S."/>
            <person name="Wenning M."/>
        </authorList>
    </citation>
    <scope>NUCLEOTIDE SEQUENCE [LARGE SCALE GENOMIC DNA]</scope>
    <source>
        <strain evidence="2 3">DSM 108990</strain>
    </source>
</reference>
<evidence type="ECO:0000313" key="2">
    <source>
        <dbReference type="EMBL" id="TWR86613.1"/>
    </source>
</evidence>
<dbReference type="OrthoDB" id="6900259at2"/>
<feature type="transmembrane region" description="Helical" evidence="1">
    <location>
        <begin position="58"/>
        <end position="79"/>
    </location>
</feature>
<gene>
    <name evidence="2" type="ORF">FJD37_18180</name>
</gene>
<feature type="transmembrane region" description="Helical" evidence="1">
    <location>
        <begin position="7"/>
        <end position="31"/>
    </location>
</feature>
<comment type="caution">
    <text evidence="2">The sequence shown here is derived from an EMBL/GenBank/DDBJ whole genome shotgun (WGS) entry which is preliminary data.</text>
</comment>
<dbReference type="AlphaFoldDB" id="A0A5C5PUK6"/>
<feature type="transmembrane region" description="Helical" evidence="1">
    <location>
        <begin position="100"/>
        <end position="119"/>
    </location>
</feature>
<proteinExistence type="predicted"/>
<dbReference type="RefSeq" id="WP_122786257.1">
    <property type="nucleotide sequence ID" value="NZ_VFIP01000041.1"/>
</dbReference>
<sequence>MSIEKIVFGLLGGILVIGAIIWIVIALRIAYTHLNLMLKHLENSSTVTTLTQLKQGSLWGRVLLVGSISSVLTFPDFYIKRGRASAEDISLFPTLLKRKLVVLQWGGIVIMSSSVLLFLTRKVFDWLR</sequence>
<keyword evidence="1" id="KW-1133">Transmembrane helix</keyword>
<protein>
    <submittedName>
        <fullName evidence="2">Uncharacterized protein</fullName>
    </submittedName>
</protein>
<keyword evidence="1" id="KW-0812">Transmembrane</keyword>
<name>A0A5C5PUK6_9PSED</name>
<evidence type="ECO:0000313" key="3">
    <source>
        <dbReference type="Proteomes" id="UP000317901"/>
    </source>
</evidence>
<evidence type="ECO:0000256" key="1">
    <source>
        <dbReference type="SAM" id="Phobius"/>
    </source>
</evidence>
<dbReference type="Proteomes" id="UP000317901">
    <property type="component" value="Unassembled WGS sequence"/>
</dbReference>
<keyword evidence="1" id="KW-0472">Membrane</keyword>
<dbReference type="EMBL" id="VFIP01000041">
    <property type="protein sequence ID" value="TWR86613.1"/>
    <property type="molecule type" value="Genomic_DNA"/>
</dbReference>
<organism evidence="2 3">
    <name type="scientific">Pseudomonas saxonica</name>
    <dbReference type="NCBI Taxonomy" id="2600598"/>
    <lineage>
        <taxon>Bacteria</taxon>
        <taxon>Pseudomonadati</taxon>
        <taxon>Pseudomonadota</taxon>
        <taxon>Gammaproteobacteria</taxon>
        <taxon>Pseudomonadales</taxon>
        <taxon>Pseudomonadaceae</taxon>
        <taxon>Pseudomonas</taxon>
    </lineage>
</organism>